<comment type="caution">
    <text evidence="15">The sequence shown here is derived from an EMBL/GenBank/DDBJ whole genome shotgun (WGS) entry which is preliminary data.</text>
</comment>
<dbReference type="InterPro" id="IPR000846">
    <property type="entry name" value="DapB_N"/>
</dbReference>
<dbReference type="InterPro" id="IPR023940">
    <property type="entry name" value="DHDPR_bac"/>
</dbReference>
<protein>
    <recommendedName>
        <fullName evidence="10">4-hydroxy-tetrahydrodipicolinate reductase</fullName>
        <ecNumber evidence="10">1.17.1.8</ecNumber>
    </recommendedName>
</protein>
<dbReference type="InterPro" id="IPR036291">
    <property type="entry name" value="NAD(P)-bd_dom_sf"/>
</dbReference>
<feature type="domain" description="Dihydrodipicolinate reductase C-terminal" evidence="14">
    <location>
        <begin position="133"/>
        <end position="189"/>
    </location>
</feature>
<keyword evidence="5" id="KW-0220">Diaminopimelate biosynthesis</keyword>
<dbReference type="SUPFAM" id="SSF55347">
    <property type="entry name" value="Glyceraldehyde-3-phosphate dehydrogenase-like, C-terminal domain"/>
    <property type="match status" value="1"/>
</dbReference>
<comment type="similarity">
    <text evidence="1">Belongs to the DapB family.</text>
</comment>
<dbReference type="InterPro" id="IPR022663">
    <property type="entry name" value="DapB_C"/>
</dbReference>
<comment type="pathway">
    <text evidence="9">Amino-acid biosynthesis; L-lysine biosynthesis via DAP pathway; (S)-tetrahydrodipicolinate from L-aspartate: step 4/4.</text>
</comment>
<dbReference type="CDD" id="cd02274">
    <property type="entry name" value="DHDPR_N"/>
    <property type="match status" value="1"/>
</dbReference>
<evidence type="ECO:0000256" key="3">
    <source>
        <dbReference type="ARBA" id="ARBA00022605"/>
    </source>
</evidence>
<dbReference type="Gene3D" id="3.40.50.720">
    <property type="entry name" value="NAD(P)-binding Rossmann-like Domain"/>
    <property type="match status" value="1"/>
</dbReference>
<evidence type="ECO:0000256" key="8">
    <source>
        <dbReference type="ARBA" id="ARBA00023154"/>
    </source>
</evidence>
<evidence type="ECO:0000256" key="12">
    <source>
        <dbReference type="ARBA" id="ARBA00049396"/>
    </source>
</evidence>
<proteinExistence type="inferred from homology"/>
<dbReference type="PANTHER" id="PTHR20836:SF0">
    <property type="entry name" value="4-HYDROXY-TETRAHYDRODIPICOLINATE REDUCTASE 1, CHLOROPLASTIC-RELATED"/>
    <property type="match status" value="1"/>
</dbReference>
<evidence type="ECO:0000256" key="4">
    <source>
        <dbReference type="ARBA" id="ARBA00022857"/>
    </source>
</evidence>
<keyword evidence="8" id="KW-0457">Lysine biosynthesis</keyword>
<dbReference type="Pfam" id="PF01113">
    <property type="entry name" value="DapB_N"/>
    <property type="match status" value="1"/>
</dbReference>
<keyword evidence="2" id="KW-0963">Cytoplasm</keyword>
<reference evidence="15" key="1">
    <citation type="journal article" date="2014" name="Front. Microbiol.">
        <title>High frequency of phylogenetically diverse reductive dehalogenase-homologous genes in deep subseafloor sedimentary metagenomes.</title>
        <authorList>
            <person name="Kawai M."/>
            <person name="Futagami T."/>
            <person name="Toyoda A."/>
            <person name="Takaki Y."/>
            <person name="Nishi S."/>
            <person name="Hori S."/>
            <person name="Arai W."/>
            <person name="Tsubouchi T."/>
            <person name="Morono Y."/>
            <person name="Uchiyama I."/>
            <person name="Ito T."/>
            <person name="Fujiyama A."/>
            <person name="Inagaki F."/>
            <person name="Takami H."/>
        </authorList>
    </citation>
    <scope>NUCLEOTIDE SEQUENCE</scope>
    <source>
        <strain evidence="15">Expedition CK06-06</strain>
    </source>
</reference>
<evidence type="ECO:0000256" key="6">
    <source>
        <dbReference type="ARBA" id="ARBA00023002"/>
    </source>
</evidence>
<name>X0RJQ6_9ZZZZ</name>
<dbReference type="GO" id="GO:0019877">
    <property type="term" value="P:diaminopimelate biosynthetic process"/>
    <property type="evidence" value="ECO:0007669"/>
    <property type="project" value="UniProtKB-KW"/>
</dbReference>
<comment type="catalytic activity">
    <reaction evidence="12">
        <text>(S)-2,3,4,5-tetrahydrodipicolinate + NAD(+) + H2O = (2S,4S)-4-hydroxy-2,3,4,5-tetrahydrodipicolinate + NADH + H(+)</text>
        <dbReference type="Rhea" id="RHEA:35323"/>
        <dbReference type="ChEBI" id="CHEBI:15377"/>
        <dbReference type="ChEBI" id="CHEBI:15378"/>
        <dbReference type="ChEBI" id="CHEBI:16845"/>
        <dbReference type="ChEBI" id="CHEBI:57540"/>
        <dbReference type="ChEBI" id="CHEBI:57945"/>
        <dbReference type="ChEBI" id="CHEBI:67139"/>
        <dbReference type="EC" id="1.17.1.8"/>
    </reaction>
</comment>
<accession>X0RJQ6</accession>
<keyword evidence="4" id="KW-0521">NADP</keyword>
<evidence type="ECO:0000313" key="15">
    <source>
        <dbReference type="EMBL" id="GAF69013.1"/>
    </source>
</evidence>
<keyword evidence="7" id="KW-0520">NAD</keyword>
<feature type="non-terminal residue" evidence="15">
    <location>
        <position position="204"/>
    </location>
</feature>
<comment type="catalytic activity">
    <reaction evidence="11">
        <text>(S)-2,3,4,5-tetrahydrodipicolinate + NADP(+) + H2O = (2S,4S)-4-hydroxy-2,3,4,5-tetrahydrodipicolinate + NADPH + H(+)</text>
        <dbReference type="Rhea" id="RHEA:35331"/>
        <dbReference type="ChEBI" id="CHEBI:15377"/>
        <dbReference type="ChEBI" id="CHEBI:15378"/>
        <dbReference type="ChEBI" id="CHEBI:16845"/>
        <dbReference type="ChEBI" id="CHEBI:57783"/>
        <dbReference type="ChEBI" id="CHEBI:58349"/>
        <dbReference type="ChEBI" id="CHEBI:67139"/>
        <dbReference type="EC" id="1.17.1.8"/>
    </reaction>
</comment>
<sequence>MNYNEDRMKLVMNGALGRMGQRILALASEDPGIEIYAAVDHKSDCFGHDVGEIIGIGTLGVQLTDDLSQAVTNADVVIDFTWPDAILKTAEICSLEKIPLVIGTTGLEREQLDNFKQLISSIPCVMAPNMSIGVNLLFKLAGEVASILGEDYDVEIIETHHRFKKDAPSGTANHLAEIIANVLGRNIDEHAIYGRHGITGERTR</sequence>
<dbReference type="GO" id="GO:0008839">
    <property type="term" value="F:4-hydroxy-tetrahydrodipicolinate reductase"/>
    <property type="evidence" value="ECO:0007669"/>
    <property type="project" value="UniProtKB-EC"/>
</dbReference>
<evidence type="ECO:0000259" key="13">
    <source>
        <dbReference type="Pfam" id="PF01113"/>
    </source>
</evidence>
<evidence type="ECO:0000256" key="1">
    <source>
        <dbReference type="ARBA" id="ARBA00006642"/>
    </source>
</evidence>
<dbReference type="InterPro" id="IPR022664">
    <property type="entry name" value="DapB_N_CS"/>
</dbReference>
<evidence type="ECO:0000256" key="9">
    <source>
        <dbReference type="ARBA" id="ARBA00037922"/>
    </source>
</evidence>
<evidence type="ECO:0000259" key="14">
    <source>
        <dbReference type="Pfam" id="PF05173"/>
    </source>
</evidence>
<dbReference type="PROSITE" id="PS01298">
    <property type="entry name" value="DAPB"/>
    <property type="match status" value="1"/>
</dbReference>
<dbReference type="SUPFAM" id="SSF51735">
    <property type="entry name" value="NAD(P)-binding Rossmann-fold domains"/>
    <property type="match status" value="1"/>
</dbReference>
<evidence type="ECO:0000256" key="2">
    <source>
        <dbReference type="ARBA" id="ARBA00022490"/>
    </source>
</evidence>
<dbReference type="GO" id="GO:0009089">
    <property type="term" value="P:lysine biosynthetic process via diaminopimelate"/>
    <property type="evidence" value="ECO:0007669"/>
    <property type="project" value="InterPro"/>
</dbReference>
<dbReference type="PANTHER" id="PTHR20836">
    <property type="entry name" value="DIHYDRODIPICOLINATE REDUCTASE"/>
    <property type="match status" value="1"/>
</dbReference>
<gene>
    <name evidence="15" type="ORF">S01H1_10075</name>
</gene>
<dbReference type="EC" id="1.17.1.8" evidence="10"/>
<dbReference type="NCBIfam" id="TIGR00036">
    <property type="entry name" value="dapB"/>
    <property type="match status" value="1"/>
</dbReference>
<dbReference type="AlphaFoldDB" id="X0RJQ6"/>
<dbReference type="GO" id="GO:0005829">
    <property type="term" value="C:cytosol"/>
    <property type="evidence" value="ECO:0007669"/>
    <property type="project" value="TreeGrafter"/>
</dbReference>
<organism evidence="15">
    <name type="scientific">marine sediment metagenome</name>
    <dbReference type="NCBI Taxonomy" id="412755"/>
    <lineage>
        <taxon>unclassified sequences</taxon>
        <taxon>metagenomes</taxon>
        <taxon>ecological metagenomes</taxon>
    </lineage>
</organism>
<evidence type="ECO:0000256" key="11">
    <source>
        <dbReference type="ARBA" id="ARBA00049080"/>
    </source>
</evidence>
<dbReference type="Pfam" id="PF05173">
    <property type="entry name" value="DapB_C"/>
    <property type="match status" value="1"/>
</dbReference>
<feature type="domain" description="Dihydrodipicolinate reductase N-terminal" evidence="13">
    <location>
        <begin position="8"/>
        <end position="130"/>
    </location>
</feature>
<evidence type="ECO:0000256" key="7">
    <source>
        <dbReference type="ARBA" id="ARBA00023027"/>
    </source>
</evidence>
<keyword evidence="6" id="KW-0560">Oxidoreductase</keyword>
<keyword evidence="3" id="KW-0028">Amino-acid biosynthesis</keyword>
<dbReference type="EMBL" id="BARS01005146">
    <property type="protein sequence ID" value="GAF69013.1"/>
    <property type="molecule type" value="Genomic_DNA"/>
</dbReference>
<evidence type="ECO:0000256" key="10">
    <source>
        <dbReference type="ARBA" id="ARBA00038983"/>
    </source>
</evidence>
<evidence type="ECO:0000256" key="5">
    <source>
        <dbReference type="ARBA" id="ARBA00022915"/>
    </source>
</evidence>